<dbReference type="InterPro" id="IPR011009">
    <property type="entry name" value="Kinase-like_dom_sf"/>
</dbReference>
<dbReference type="AlphaFoldDB" id="A0A7S0N7E6"/>
<gene>
    <name evidence="10" type="ORF">CCUR1050_LOCUS32637</name>
</gene>
<reference evidence="10" key="1">
    <citation type="submission" date="2021-01" db="EMBL/GenBank/DDBJ databases">
        <authorList>
            <person name="Corre E."/>
            <person name="Pelletier E."/>
            <person name="Niang G."/>
            <person name="Scheremetjew M."/>
            <person name="Finn R."/>
            <person name="Kale V."/>
            <person name="Holt S."/>
            <person name="Cochrane G."/>
            <person name="Meng A."/>
            <person name="Brown T."/>
            <person name="Cohen L."/>
        </authorList>
    </citation>
    <scope>NUCLEOTIDE SEQUENCE</scope>
    <source>
        <strain evidence="10">CCAP979/52</strain>
    </source>
</reference>
<dbReference type="SMART" id="SM00133">
    <property type="entry name" value="S_TK_X"/>
    <property type="match status" value="1"/>
</dbReference>
<dbReference type="CDD" id="cd05580">
    <property type="entry name" value="STKc_PKA_like"/>
    <property type="match status" value="1"/>
</dbReference>
<keyword evidence="2" id="KW-0808">Transferase</keyword>
<dbReference type="PROSITE" id="PS00107">
    <property type="entry name" value="PROTEIN_KINASE_ATP"/>
    <property type="match status" value="1"/>
</dbReference>
<dbReference type="GO" id="GO:0005829">
    <property type="term" value="C:cytosol"/>
    <property type="evidence" value="ECO:0007669"/>
    <property type="project" value="TreeGrafter"/>
</dbReference>
<dbReference type="PANTHER" id="PTHR24353:SF37">
    <property type="entry name" value="CAMP-DEPENDENT PROTEIN KINASE CATALYTIC SUBUNIT PRKX"/>
    <property type="match status" value="1"/>
</dbReference>
<dbReference type="EMBL" id="HBEZ01059442">
    <property type="protein sequence ID" value="CAD8662346.1"/>
    <property type="molecule type" value="Transcribed_RNA"/>
</dbReference>
<dbReference type="FunFam" id="1.10.510.10:FF:000005">
    <property type="entry name" value="cAMP-dependent protein kinase catalytic subunit alpha"/>
    <property type="match status" value="1"/>
</dbReference>
<evidence type="ECO:0000256" key="5">
    <source>
        <dbReference type="ARBA" id="ARBA00022840"/>
    </source>
</evidence>
<dbReference type="Pfam" id="PF00069">
    <property type="entry name" value="Pkinase"/>
    <property type="match status" value="1"/>
</dbReference>
<evidence type="ECO:0000256" key="2">
    <source>
        <dbReference type="ARBA" id="ARBA00022679"/>
    </source>
</evidence>
<keyword evidence="3 6" id="KW-0547">Nucleotide-binding</keyword>
<dbReference type="InterPro" id="IPR008271">
    <property type="entry name" value="Ser/Thr_kinase_AS"/>
</dbReference>
<comment type="similarity">
    <text evidence="7">Belongs to the protein kinase superfamily.</text>
</comment>
<evidence type="ECO:0000256" key="7">
    <source>
        <dbReference type="RuleBase" id="RU000304"/>
    </source>
</evidence>
<name>A0A7S0N7E6_9CRYP</name>
<dbReference type="PROSITE" id="PS00108">
    <property type="entry name" value="PROTEIN_KINASE_ST"/>
    <property type="match status" value="1"/>
</dbReference>
<feature type="domain" description="AGC-kinase C-terminal" evidence="9">
    <location>
        <begin position="268"/>
        <end position="323"/>
    </location>
</feature>
<dbReference type="InterPro" id="IPR000961">
    <property type="entry name" value="AGC-kinase_C"/>
</dbReference>
<dbReference type="PROSITE" id="PS51285">
    <property type="entry name" value="AGC_KINASE_CTER"/>
    <property type="match status" value="1"/>
</dbReference>
<evidence type="ECO:0000256" key="1">
    <source>
        <dbReference type="ARBA" id="ARBA00022527"/>
    </source>
</evidence>
<dbReference type="SMART" id="SM00220">
    <property type="entry name" value="S_TKc"/>
    <property type="match status" value="1"/>
</dbReference>
<sequence length="323" mass="36885">MSVGSRQNRIEDFDLQETIGVGSYSRVRLCRNKSTGQLVAIKIFKKQDILHMQQVEHIFSEKSVLIRLEHPFIVKFVSSFQDVLHLYLAMELVIGGELFSHLRNSGRFSNETSRNYAAQVTLALSYLHGQDIIYRDLKPENLLLDEKGYIKMVDFGFAKELKDRTWTLCGTPEYLAPEVIQSKGHGKAADWWSLGILVYEMLAGYPPFYDDNPFGIYQKILLGKVEFPRHIDGQAKDLIRKLMHLDRSKRIGILKGGADDIQKHKWFKGIDWDAMLRKEIPPPIVPEVRHAADTKNFVTYPEISEETNAAALDPSAIGVFDGF</sequence>
<evidence type="ECO:0000256" key="6">
    <source>
        <dbReference type="PROSITE-ProRule" id="PRU10141"/>
    </source>
</evidence>
<dbReference type="Gene3D" id="1.10.510.10">
    <property type="entry name" value="Transferase(Phosphotransferase) domain 1"/>
    <property type="match status" value="1"/>
</dbReference>
<dbReference type="FunFam" id="3.30.200.20:FF:000042">
    <property type="entry name" value="Aurora kinase A"/>
    <property type="match status" value="1"/>
</dbReference>
<keyword evidence="1 7" id="KW-0723">Serine/threonine-protein kinase</keyword>
<evidence type="ECO:0008006" key="11">
    <source>
        <dbReference type="Google" id="ProtNLM"/>
    </source>
</evidence>
<keyword evidence="4" id="KW-0418">Kinase</keyword>
<accession>A0A7S0N7E6</accession>
<dbReference type="InterPro" id="IPR000719">
    <property type="entry name" value="Prot_kinase_dom"/>
</dbReference>
<evidence type="ECO:0000259" key="8">
    <source>
        <dbReference type="PROSITE" id="PS50011"/>
    </source>
</evidence>
<dbReference type="SUPFAM" id="SSF56112">
    <property type="entry name" value="Protein kinase-like (PK-like)"/>
    <property type="match status" value="1"/>
</dbReference>
<feature type="binding site" evidence="6">
    <location>
        <position position="42"/>
    </location>
    <ligand>
        <name>ATP</name>
        <dbReference type="ChEBI" id="CHEBI:30616"/>
    </ligand>
</feature>
<dbReference type="InterPro" id="IPR017441">
    <property type="entry name" value="Protein_kinase_ATP_BS"/>
</dbReference>
<organism evidence="10">
    <name type="scientific">Cryptomonas curvata</name>
    <dbReference type="NCBI Taxonomy" id="233186"/>
    <lineage>
        <taxon>Eukaryota</taxon>
        <taxon>Cryptophyceae</taxon>
        <taxon>Cryptomonadales</taxon>
        <taxon>Cryptomonadaceae</taxon>
        <taxon>Cryptomonas</taxon>
    </lineage>
</organism>
<dbReference type="GO" id="GO:0005524">
    <property type="term" value="F:ATP binding"/>
    <property type="evidence" value="ECO:0007669"/>
    <property type="project" value="UniProtKB-UniRule"/>
</dbReference>
<evidence type="ECO:0000313" key="10">
    <source>
        <dbReference type="EMBL" id="CAD8662346.1"/>
    </source>
</evidence>
<dbReference type="GO" id="GO:0004691">
    <property type="term" value="F:cAMP-dependent protein kinase activity"/>
    <property type="evidence" value="ECO:0007669"/>
    <property type="project" value="TreeGrafter"/>
</dbReference>
<evidence type="ECO:0000256" key="4">
    <source>
        <dbReference type="ARBA" id="ARBA00022777"/>
    </source>
</evidence>
<evidence type="ECO:0000259" key="9">
    <source>
        <dbReference type="PROSITE" id="PS51285"/>
    </source>
</evidence>
<keyword evidence="5 6" id="KW-0067">ATP-binding</keyword>
<evidence type="ECO:0000256" key="3">
    <source>
        <dbReference type="ARBA" id="ARBA00022741"/>
    </source>
</evidence>
<dbReference type="GO" id="GO:0009653">
    <property type="term" value="P:anatomical structure morphogenesis"/>
    <property type="evidence" value="ECO:0007669"/>
    <property type="project" value="UniProtKB-ARBA"/>
</dbReference>
<feature type="domain" description="Protein kinase" evidence="8">
    <location>
        <begin position="13"/>
        <end position="267"/>
    </location>
</feature>
<dbReference type="GO" id="GO:0005952">
    <property type="term" value="C:cAMP-dependent protein kinase complex"/>
    <property type="evidence" value="ECO:0007669"/>
    <property type="project" value="TreeGrafter"/>
</dbReference>
<proteinExistence type="inferred from homology"/>
<dbReference type="PROSITE" id="PS50011">
    <property type="entry name" value="PROTEIN_KINASE_DOM"/>
    <property type="match status" value="1"/>
</dbReference>
<dbReference type="Gene3D" id="3.30.200.20">
    <property type="entry name" value="Phosphorylase Kinase, domain 1"/>
    <property type="match status" value="1"/>
</dbReference>
<protein>
    <recommendedName>
        <fullName evidence="11">cAMP-dependent protein kinase</fullName>
    </recommendedName>
</protein>
<dbReference type="PANTHER" id="PTHR24353">
    <property type="entry name" value="CYCLIC NUCLEOTIDE-DEPENDENT PROTEIN KINASE"/>
    <property type="match status" value="1"/>
</dbReference>